<dbReference type="AlphaFoldDB" id="A0A103XKD7"/>
<feature type="compositionally biased region" description="Low complexity" evidence="1">
    <location>
        <begin position="79"/>
        <end position="98"/>
    </location>
</feature>
<comment type="caution">
    <text evidence="2">The sequence shown here is derived from an EMBL/GenBank/DDBJ whole genome shotgun (WGS) entry which is preliminary data.</text>
</comment>
<dbReference type="EMBL" id="LEKV01004822">
    <property type="protein sequence ID" value="KVH92340.1"/>
    <property type="molecule type" value="Genomic_DNA"/>
</dbReference>
<accession>A0A103XKD7</accession>
<proteinExistence type="predicted"/>
<feature type="compositionally biased region" description="Gly residues" evidence="1">
    <location>
        <begin position="100"/>
        <end position="109"/>
    </location>
</feature>
<gene>
    <name evidence="2" type="ORF">Ccrd_005617</name>
</gene>
<evidence type="ECO:0000256" key="1">
    <source>
        <dbReference type="SAM" id="MobiDB-lite"/>
    </source>
</evidence>
<dbReference type="Proteomes" id="UP000243975">
    <property type="component" value="Unassembled WGS sequence"/>
</dbReference>
<feature type="compositionally biased region" description="Low complexity" evidence="1">
    <location>
        <begin position="110"/>
        <end position="119"/>
    </location>
</feature>
<name>A0A103XKD7_CYNCS</name>
<keyword evidence="3" id="KW-1185">Reference proteome</keyword>
<sequence>MTSNPRTELLLGTDPFSLITLRLPPLSNKIDASHPSIVKMESEQGSSHARLVGNCSCNDGVNDVVGLWARLIIELWVQRGNNTTRGGRGGRQQSNRNSRGGRGSRGGRSGNHQQRQQPQWGPPPPWASYPWAPPPWSNIGFHKQ</sequence>
<feature type="compositionally biased region" description="Pro residues" evidence="1">
    <location>
        <begin position="120"/>
        <end position="136"/>
    </location>
</feature>
<organism evidence="2 3">
    <name type="scientific">Cynara cardunculus var. scolymus</name>
    <name type="common">Globe artichoke</name>
    <name type="synonym">Cynara scolymus</name>
    <dbReference type="NCBI Taxonomy" id="59895"/>
    <lineage>
        <taxon>Eukaryota</taxon>
        <taxon>Viridiplantae</taxon>
        <taxon>Streptophyta</taxon>
        <taxon>Embryophyta</taxon>
        <taxon>Tracheophyta</taxon>
        <taxon>Spermatophyta</taxon>
        <taxon>Magnoliopsida</taxon>
        <taxon>eudicotyledons</taxon>
        <taxon>Gunneridae</taxon>
        <taxon>Pentapetalae</taxon>
        <taxon>asterids</taxon>
        <taxon>campanulids</taxon>
        <taxon>Asterales</taxon>
        <taxon>Asteraceae</taxon>
        <taxon>Carduoideae</taxon>
        <taxon>Cardueae</taxon>
        <taxon>Carduinae</taxon>
        <taxon>Cynara</taxon>
    </lineage>
</organism>
<reference evidence="2 3" key="1">
    <citation type="journal article" date="2016" name="Sci. Rep.">
        <title>The genome sequence of the outbreeding globe artichoke constructed de novo incorporating a phase-aware low-pass sequencing strategy of F1 progeny.</title>
        <authorList>
            <person name="Scaglione D."/>
            <person name="Reyes-Chin-Wo S."/>
            <person name="Acquadro A."/>
            <person name="Froenicke L."/>
            <person name="Portis E."/>
            <person name="Beitel C."/>
            <person name="Tirone M."/>
            <person name="Mauro R."/>
            <person name="Lo Monaco A."/>
            <person name="Mauromicale G."/>
            <person name="Faccioli P."/>
            <person name="Cattivelli L."/>
            <person name="Rieseberg L."/>
            <person name="Michelmore R."/>
            <person name="Lanteri S."/>
        </authorList>
    </citation>
    <scope>NUCLEOTIDE SEQUENCE [LARGE SCALE GENOMIC DNA]</scope>
    <source>
        <strain evidence="2">2C</strain>
    </source>
</reference>
<protein>
    <submittedName>
        <fullName evidence="2">Uncharacterized protein</fullName>
    </submittedName>
</protein>
<feature type="region of interest" description="Disordered" evidence="1">
    <location>
        <begin position="79"/>
        <end position="144"/>
    </location>
</feature>
<evidence type="ECO:0000313" key="2">
    <source>
        <dbReference type="EMBL" id="KVH92340.1"/>
    </source>
</evidence>
<dbReference type="Gramene" id="KVH92340">
    <property type="protein sequence ID" value="KVH92340"/>
    <property type="gene ID" value="Ccrd_005617"/>
</dbReference>
<evidence type="ECO:0000313" key="3">
    <source>
        <dbReference type="Proteomes" id="UP000243975"/>
    </source>
</evidence>